<dbReference type="PANTHER" id="PTHR30537:SF74">
    <property type="entry name" value="HTH-TYPE TRANSCRIPTIONAL REGULATOR TRPI"/>
    <property type="match status" value="1"/>
</dbReference>
<dbReference type="EMBL" id="JACHOV010000002">
    <property type="protein sequence ID" value="MBB4640282.1"/>
    <property type="molecule type" value="Genomic_DNA"/>
</dbReference>
<evidence type="ECO:0000259" key="5">
    <source>
        <dbReference type="PROSITE" id="PS50931"/>
    </source>
</evidence>
<comment type="caution">
    <text evidence="6">The sequence shown here is derived from an EMBL/GenBank/DDBJ whole genome shotgun (WGS) entry which is preliminary data.</text>
</comment>
<comment type="similarity">
    <text evidence="1">Belongs to the LysR transcriptional regulatory family.</text>
</comment>
<protein>
    <submittedName>
        <fullName evidence="6">LysR family glycine cleavage system transcriptional activator</fullName>
    </submittedName>
</protein>
<dbReference type="FunFam" id="1.10.10.10:FF:000001">
    <property type="entry name" value="LysR family transcriptional regulator"/>
    <property type="match status" value="1"/>
</dbReference>
<evidence type="ECO:0000256" key="3">
    <source>
        <dbReference type="ARBA" id="ARBA00023125"/>
    </source>
</evidence>
<dbReference type="PANTHER" id="PTHR30537">
    <property type="entry name" value="HTH-TYPE TRANSCRIPTIONAL REGULATOR"/>
    <property type="match status" value="1"/>
</dbReference>
<proteinExistence type="inferred from homology"/>
<dbReference type="AlphaFoldDB" id="A0A840HQE4"/>
<organism evidence="6 7">
    <name type="scientific">Rhizorhapis suberifaciens</name>
    <name type="common">corky root of lettuce</name>
    <dbReference type="NCBI Taxonomy" id="13656"/>
    <lineage>
        <taxon>Bacteria</taxon>
        <taxon>Pseudomonadati</taxon>
        <taxon>Pseudomonadota</taxon>
        <taxon>Alphaproteobacteria</taxon>
        <taxon>Sphingomonadales</taxon>
        <taxon>Sphingomonadaceae</taxon>
        <taxon>Rhizorhapis</taxon>
    </lineage>
</organism>
<evidence type="ECO:0000256" key="2">
    <source>
        <dbReference type="ARBA" id="ARBA00023015"/>
    </source>
</evidence>
<reference evidence="6 7" key="1">
    <citation type="submission" date="2020-08" db="EMBL/GenBank/DDBJ databases">
        <title>Genomic Encyclopedia of Type Strains, Phase IV (KMG-IV): sequencing the most valuable type-strain genomes for metagenomic binning, comparative biology and taxonomic classification.</title>
        <authorList>
            <person name="Goeker M."/>
        </authorList>
    </citation>
    <scope>NUCLEOTIDE SEQUENCE [LARGE SCALE GENOMIC DNA]</scope>
    <source>
        <strain evidence="6 7">DSM 7465</strain>
    </source>
</reference>
<dbReference type="GO" id="GO:0043565">
    <property type="term" value="F:sequence-specific DNA binding"/>
    <property type="evidence" value="ECO:0007669"/>
    <property type="project" value="TreeGrafter"/>
</dbReference>
<dbReference type="Gene3D" id="3.40.190.10">
    <property type="entry name" value="Periplasmic binding protein-like II"/>
    <property type="match status" value="2"/>
</dbReference>
<dbReference type="GO" id="GO:0006351">
    <property type="term" value="P:DNA-templated transcription"/>
    <property type="evidence" value="ECO:0007669"/>
    <property type="project" value="TreeGrafter"/>
</dbReference>
<name>A0A840HQE4_9SPHN</name>
<dbReference type="PROSITE" id="PS50931">
    <property type="entry name" value="HTH_LYSR"/>
    <property type="match status" value="1"/>
</dbReference>
<feature type="domain" description="HTH lysR-type" evidence="5">
    <location>
        <begin position="5"/>
        <end position="62"/>
    </location>
</feature>
<dbReference type="CDD" id="cd08432">
    <property type="entry name" value="PBP2_GcdR_TrpI_HvrB_AmpR_like"/>
    <property type="match status" value="1"/>
</dbReference>
<gene>
    <name evidence="6" type="ORF">HNQ99_000570</name>
</gene>
<evidence type="ECO:0000313" key="7">
    <source>
        <dbReference type="Proteomes" id="UP000575068"/>
    </source>
</evidence>
<keyword evidence="7" id="KW-1185">Reference proteome</keyword>
<keyword evidence="4" id="KW-0804">Transcription</keyword>
<evidence type="ECO:0000313" key="6">
    <source>
        <dbReference type="EMBL" id="MBB4640282.1"/>
    </source>
</evidence>
<dbReference type="InterPro" id="IPR005119">
    <property type="entry name" value="LysR_subst-bd"/>
</dbReference>
<dbReference type="RefSeq" id="WP_184474140.1">
    <property type="nucleotide sequence ID" value="NZ_JACHOV010000002.1"/>
</dbReference>
<evidence type="ECO:0000256" key="4">
    <source>
        <dbReference type="ARBA" id="ARBA00023163"/>
    </source>
</evidence>
<evidence type="ECO:0000256" key="1">
    <source>
        <dbReference type="ARBA" id="ARBA00009437"/>
    </source>
</evidence>
<dbReference type="InterPro" id="IPR058163">
    <property type="entry name" value="LysR-type_TF_proteobact-type"/>
</dbReference>
<dbReference type="SUPFAM" id="SSF53850">
    <property type="entry name" value="Periplasmic binding protein-like II"/>
    <property type="match status" value="1"/>
</dbReference>
<sequence length="325" mass="36310">MANLPPLAAVRVFETASRHENFTAAAEELGMTQAAVSYQIKSLEDRLGFSLFQRSGKGIALTEKGRVLAPSIISAFDLMRESFGKLSNENETVLTISCTNSFATNWLVPRLGSFQMLRPELAVRLKASDDVLDFARDGVDVGIRNGSGVWPGLESRELLHCRIAPMCTPEFLEKSGPIDLPARVMELPRFSPDDIWWEIWWRCVGNDQLFVYEGPVVRLDSQVMDGRAALAGQGLAMLIPYYWRNEIAAGQLIEPVQTTCFDPSRHWLVYPPHGRNSRKVKAFLQWIEAEIHKDVQADRMDMIRLPGQDAPSPIAKSAAIPLADE</sequence>
<keyword evidence="3" id="KW-0238">DNA-binding</keyword>
<dbReference type="SUPFAM" id="SSF46785">
    <property type="entry name" value="Winged helix' DNA-binding domain"/>
    <property type="match status" value="1"/>
</dbReference>
<dbReference type="Proteomes" id="UP000575068">
    <property type="component" value="Unassembled WGS sequence"/>
</dbReference>
<dbReference type="InterPro" id="IPR036390">
    <property type="entry name" value="WH_DNA-bd_sf"/>
</dbReference>
<dbReference type="InterPro" id="IPR000847">
    <property type="entry name" value="LysR_HTH_N"/>
</dbReference>
<dbReference type="Pfam" id="PF00126">
    <property type="entry name" value="HTH_1"/>
    <property type="match status" value="1"/>
</dbReference>
<dbReference type="InterPro" id="IPR036388">
    <property type="entry name" value="WH-like_DNA-bd_sf"/>
</dbReference>
<dbReference type="GO" id="GO:0003700">
    <property type="term" value="F:DNA-binding transcription factor activity"/>
    <property type="evidence" value="ECO:0007669"/>
    <property type="project" value="InterPro"/>
</dbReference>
<dbReference type="Pfam" id="PF03466">
    <property type="entry name" value="LysR_substrate"/>
    <property type="match status" value="1"/>
</dbReference>
<dbReference type="PRINTS" id="PR00039">
    <property type="entry name" value="HTHLYSR"/>
</dbReference>
<accession>A0A840HQE4</accession>
<dbReference type="Gene3D" id="1.10.10.10">
    <property type="entry name" value="Winged helix-like DNA-binding domain superfamily/Winged helix DNA-binding domain"/>
    <property type="match status" value="1"/>
</dbReference>
<keyword evidence="2" id="KW-0805">Transcription regulation</keyword>